<feature type="transmembrane region" description="Helical" evidence="1">
    <location>
        <begin position="34"/>
        <end position="56"/>
    </location>
</feature>
<dbReference type="KEGG" id="vg:63027111"/>
<keyword evidence="1" id="KW-1133">Transmembrane helix</keyword>
<keyword evidence="3" id="KW-1185">Reference proteome</keyword>
<dbReference type="EMBL" id="MH669000">
    <property type="protein sequence ID" value="AXQ60699.1"/>
    <property type="molecule type" value="Genomic_DNA"/>
</dbReference>
<evidence type="ECO:0000256" key="1">
    <source>
        <dbReference type="SAM" id="Phobius"/>
    </source>
</evidence>
<reference evidence="2 3" key="1">
    <citation type="submission" date="2018-07" db="EMBL/GenBank/DDBJ databases">
        <authorList>
            <person name="Celious N.A."/>
            <person name="Jones R.M."/>
            <person name="Banks M.D."/>
            <person name="Grant A."/>
            <person name="McCray S.R."/>
            <person name="Melton Z.A."/>
            <person name="Mitchell A.N."/>
            <person name="Smalls C.A."/>
            <person name="Postiglione A.E."/>
            <person name="Patwardhan S."/>
            <person name="Newman R.H."/>
            <person name="Coomans R.J."/>
            <person name="Warner M.H."/>
            <person name="Garlena R.A."/>
            <person name="Russell D.A."/>
            <person name="Pope W.H."/>
            <person name="Jacobs-Sera D."/>
            <person name="Hatfull G.F."/>
        </authorList>
    </citation>
    <scope>NUCLEOTIDE SEQUENCE [LARGE SCALE GENOMIC DNA]</scope>
</reference>
<dbReference type="RefSeq" id="YP_010002561.1">
    <property type="nucleotide sequence ID" value="NC_053245.1"/>
</dbReference>
<gene>
    <name evidence="2" type="primary">84</name>
    <name evidence="2" type="ORF">SEA_ALI17_84</name>
</gene>
<dbReference type="Proteomes" id="UP000262272">
    <property type="component" value="Segment"/>
</dbReference>
<keyword evidence="1" id="KW-0472">Membrane</keyword>
<keyword evidence="1" id="KW-0812">Transmembrane</keyword>
<proteinExistence type="predicted"/>
<protein>
    <submittedName>
        <fullName evidence="2">Uncharacterized protein</fullName>
    </submittedName>
</protein>
<accession>A0A385DQ01</accession>
<organism evidence="2 3">
    <name type="scientific">Gordonia phage Ali17</name>
    <dbReference type="NCBI Taxonomy" id="2301561"/>
    <lineage>
        <taxon>Viruses</taxon>
        <taxon>Duplodnaviria</taxon>
        <taxon>Heunggongvirae</taxon>
        <taxon>Uroviricota</taxon>
        <taxon>Caudoviricetes</taxon>
        <taxon>Stackebrandtviridae</taxon>
        <taxon>Schenleyvirinae</taxon>
        <taxon>Leonardvirus</taxon>
        <taxon>Leonardvirus ali17</taxon>
    </lineage>
</organism>
<dbReference type="GeneID" id="63027111"/>
<evidence type="ECO:0000313" key="2">
    <source>
        <dbReference type="EMBL" id="AXQ60699.1"/>
    </source>
</evidence>
<sequence>MTTAAILWASVILCIASGVTACVAALSENWRSRWRWALVVAGVLACALFGGIAAAAESTMPDEPTVVINPTN</sequence>
<evidence type="ECO:0000313" key="3">
    <source>
        <dbReference type="Proteomes" id="UP000262272"/>
    </source>
</evidence>
<name>A0A385DQ01_9CAUD</name>